<gene>
    <name evidence="3" type="ORF">N4R40_12295</name>
</gene>
<dbReference type="PANTHER" id="PTHR30344:SF1">
    <property type="entry name" value="6-PHOSPHOGLUCONOLACTONASE"/>
    <property type="match status" value="1"/>
</dbReference>
<organism evidence="3 4">
    <name type="scientific">Microbacterium memoriense</name>
    <dbReference type="NCBI Taxonomy" id="2978350"/>
    <lineage>
        <taxon>Bacteria</taxon>
        <taxon>Bacillati</taxon>
        <taxon>Actinomycetota</taxon>
        <taxon>Actinomycetes</taxon>
        <taxon>Micrococcales</taxon>
        <taxon>Microbacteriaceae</taxon>
        <taxon>Microbacterium</taxon>
    </lineage>
</organism>
<dbReference type="InterPro" id="IPR011048">
    <property type="entry name" value="Haem_d1_sf"/>
</dbReference>
<comment type="similarity">
    <text evidence="1">Belongs to the cycloisomerase 2 family.</text>
</comment>
<evidence type="ECO:0000256" key="1">
    <source>
        <dbReference type="ARBA" id="ARBA00005564"/>
    </source>
</evidence>
<dbReference type="RefSeq" id="WP_261607660.1">
    <property type="nucleotide sequence ID" value="NZ_JAODOR010000014.1"/>
</dbReference>
<evidence type="ECO:0000313" key="4">
    <source>
        <dbReference type="Proteomes" id="UP001300496"/>
    </source>
</evidence>
<dbReference type="InterPro" id="IPR015943">
    <property type="entry name" value="WD40/YVTN_repeat-like_dom_sf"/>
</dbReference>
<proteinExistence type="inferred from homology"/>
<evidence type="ECO:0000256" key="2">
    <source>
        <dbReference type="SAM" id="MobiDB-lite"/>
    </source>
</evidence>
<feature type="region of interest" description="Disordered" evidence="2">
    <location>
        <begin position="181"/>
        <end position="200"/>
    </location>
</feature>
<dbReference type="PANTHER" id="PTHR30344">
    <property type="entry name" value="6-PHOSPHOGLUCONOLACTONASE-RELATED"/>
    <property type="match status" value="1"/>
</dbReference>
<dbReference type="Gene3D" id="2.130.10.10">
    <property type="entry name" value="YVTN repeat-like/Quinoprotein amine dehydrogenase"/>
    <property type="match status" value="2"/>
</dbReference>
<dbReference type="Proteomes" id="UP001300496">
    <property type="component" value="Unassembled WGS sequence"/>
</dbReference>
<name>A0ABT2PG64_9MICO</name>
<protein>
    <submittedName>
        <fullName evidence="3">Lactonase family protein</fullName>
    </submittedName>
</protein>
<sequence length="389" mass="40416">MRFFVGGYTADKGGAATGIGALRAGEPGAVLAGGQLSYADAVRTTGSPSWLAWHPTLPVLYAAMEGSGSVRAWARIGEESFVGLGSAVAAGGSVCHVAVAPDGRWLVASSYDDGSVVRIGLDARGALGSATIGAAAVDPYAGSGTQGASEPSGLIDVPEPPRERTAMESLVALLSAADEPAMPPPAGDSARRSHAHHTRFTPGGLVSTDLGFDQVRIWDTRDGRLRERQRVALPQGTGPRHTLWHPSGHLYIVTEHSDELFVLRPGSDGLWSFVGGAPLLGAQPGADFAAEIAMSRDGRFVYAGLRGSNTISVVQVHGDGADLRSVALIESGVDWPRHHVLERDTLLIAGERSNDIVSLAIDERTGVPGRVRHRVSAPSPACLLADAVG</sequence>
<dbReference type="Pfam" id="PF10282">
    <property type="entry name" value="Lactonase"/>
    <property type="match status" value="1"/>
</dbReference>
<accession>A0ABT2PG64</accession>
<evidence type="ECO:0000313" key="3">
    <source>
        <dbReference type="EMBL" id="MCT9003142.1"/>
    </source>
</evidence>
<dbReference type="EMBL" id="JAODOR010000014">
    <property type="protein sequence ID" value="MCT9003142.1"/>
    <property type="molecule type" value="Genomic_DNA"/>
</dbReference>
<keyword evidence="4" id="KW-1185">Reference proteome</keyword>
<reference evidence="3 4" key="1">
    <citation type="journal article" date="2024" name="Int. J. Syst. Evol. Microbiol.">
        <title>Microbacterium memoriense sp. nov., a member of the Actinomycetota from marine beach sediment of the north coast of Portugal.</title>
        <authorList>
            <person name="Santos J.D.N.D."/>
            <person name="Klimek D."/>
            <person name="Calusinska M."/>
            <person name="Lobo-da-Cunha A."/>
            <person name="Catita J."/>
            <person name="Goncalves H."/>
            <person name="Gonzalez I."/>
            <person name="Lage O.M."/>
        </authorList>
    </citation>
    <scope>NUCLEOTIDE SEQUENCE [LARGE SCALE GENOMIC DNA]</scope>
    <source>
        <strain evidence="3 4">PMIC_1C1B</strain>
    </source>
</reference>
<dbReference type="InterPro" id="IPR050282">
    <property type="entry name" value="Cycloisomerase_2"/>
</dbReference>
<dbReference type="InterPro" id="IPR019405">
    <property type="entry name" value="Lactonase_7-beta_prop"/>
</dbReference>
<dbReference type="SUPFAM" id="SSF51004">
    <property type="entry name" value="C-terminal (heme d1) domain of cytochrome cd1-nitrite reductase"/>
    <property type="match status" value="1"/>
</dbReference>
<comment type="caution">
    <text evidence="3">The sequence shown here is derived from an EMBL/GenBank/DDBJ whole genome shotgun (WGS) entry which is preliminary data.</text>
</comment>